<proteinExistence type="inferred from homology"/>
<dbReference type="InterPro" id="IPR036388">
    <property type="entry name" value="WH-like_DNA-bd_sf"/>
</dbReference>
<dbReference type="GO" id="GO:0006352">
    <property type="term" value="P:DNA-templated transcription initiation"/>
    <property type="evidence" value="ECO:0007669"/>
    <property type="project" value="InterPro"/>
</dbReference>
<feature type="domain" description="RNA polymerase sigma-70 region 2" evidence="5">
    <location>
        <begin position="17"/>
        <end position="84"/>
    </location>
</feature>
<protein>
    <submittedName>
        <fullName evidence="7">Sigma-70 region 2</fullName>
    </submittedName>
</protein>
<evidence type="ECO:0000256" key="2">
    <source>
        <dbReference type="ARBA" id="ARBA00023015"/>
    </source>
</evidence>
<dbReference type="InterPro" id="IPR013249">
    <property type="entry name" value="RNA_pol_sigma70_r4_t2"/>
</dbReference>
<dbReference type="NCBIfam" id="TIGR02937">
    <property type="entry name" value="sigma70-ECF"/>
    <property type="match status" value="1"/>
</dbReference>
<dbReference type="PATRIC" id="fig|49338.4.peg.3067"/>
<keyword evidence="3" id="KW-0731">Sigma factor</keyword>
<dbReference type="SUPFAM" id="SSF88659">
    <property type="entry name" value="Sigma3 and sigma4 domains of RNA polymerase sigma factors"/>
    <property type="match status" value="1"/>
</dbReference>
<keyword evidence="4" id="KW-0804">Transcription</keyword>
<dbReference type="Gene3D" id="1.10.1740.10">
    <property type="match status" value="1"/>
</dbReference>
<reference evidence="7" key="1">
    <citation type="submission" date="2014-07" db="EMBL/GenBank/DDBJ databases">
        <authorList>
            <person name="Hornung V.Bastian."/>
        </authorList>
    </citation>
    <scope>NUCLEOTIDE SEQUENCE</scope>
    <source>
        <strain evidence="7">PCE-S</strain>
    </source>
</reference>
<dbReference type="EMBL" id="LK996017">
    <property type="protein sequence ID" value="CDX02742.1"/>
    <property type="molecule type" value="Genomic_DNA"/>
</dbReference>
<dbReference type="Pfam" id="PF08281">
    <property type="entry name" value="Sigma70_r4_2"/>
    <property type="match status" value="1"/>
</dbReference>
<organism evidence="7">
    <name type="scientific">Desulfitobacterium hafniense</name>
    <name type="common">Desulfitobacterium frappieri</name>
    <dbReference type="NCBI Taxonomy" id="49338"/>
    <lineage>
        <taxon>Bacteria</taxon>
        <taxon>Bacillati</taxon>
        <taxon>Bacillota</taxon>
        <taxon>Clostridia</taxon>
        <taxon>Eubacteriales</taxon>
        <taxon>Desulfitobacteriaceae</taxon>
        <taxon>Desulfitobacterium</taxon>
    </lineage>
</organism>
<dbReference type="Gene3D" id="1.10.10.10">
    <property type="entry name" value="Winged helix-like DNA-binding domain superfamily/Winged helix DNA-binding domain"/>
    <property type="match status" value="1"/>
</dbReference>
<evidence type="ECO:0000256" key="4">
    <source>
        <dbReference type="ARBA" id="ARBA00023163"/>
    </source>
</evidence>
<gene>
    <name evidence="7" type="ORF">DPCES_2855</name>
</gene>
<dbReference type="InterPro" id="IPR013325">
    <property type="entry name" value="RNA_pol_sigma_r2"/>
</dbReference>
<evidence type="ECO:0000256" key="1">
    <source>
        <dbReference type="ARBA" id="ARBA00010641"/>
    </source>
</evidence>
<dbReference type="InterPro" id="IPR013324">
    <property type="entry name" value="RNA_pol_sigma_r3/r4-like"/>
</dbReference>
<dbReference type="GO" id="GO:0016987">
    <property type="term" value="F:sigma factor activity"/>
    <property type="evidence" value="ECO:0007669"/>
    <property type="project" value="UniProtKB-KW"/>
</dbReference>
<dbReference type="SUPFAM" id="SSF88946">
    <property type="entry name" value="Sigma2 domain of RNA polymerase sigma factors"/>
    <property type="match status" value="1"/>
</dbReference>
<sequence>MGFWRNRNTEFDLFEILYRQQHTKFCALAFSITKDRELSRDAVQQAFLKMYRKRDQLKDKGKFSAWAATIVVNEAKNLLKSANRFNVVPLAEITDDMKASQTADSFEYAFVIKDQVKRILNVLPADDAEILVLRYYSDLTVEEIATILNLTGANVKIRLHRARAHFREAVVLEEVAEDLGYGGKFNEIK</sequence>
<accession>A0A098B305</accession>
<keyword evidence="2" id="KW-0805">Transcription regulation</keyword>
<evidence type="ECO:0000313" key="7">
    <source>
        <dbReference type="EMBL" id="CDX02742.1"/>
    </source>
</evidence>
<comment type="similarity">
    <text evidence="1">Belongs to the sigma-70 factor family. ECF subfamily.</text>
</comment>
<evidence type="ECO:0000259" key="5">
    <source>
        <dbReference type="Pfam" id="PF04542"/>
    </source>
</evidence>
<dbReference type="PANTHER" id="PTHR43133">
    <property type="entry name" value="RNA POLYMERASE ECF-TYPE SIGMA FACTO"/>
    <property type="match status" value="1"/>
</dbReference>
<dbReference type="Pfam" id="PF04542">
    <property type="entry name" value="Sigma70_r2"/>
    <property type="match status" value="1"/>
</dbReference>
<feature type="domain" description="RNA polymerase sigma factor 70 region 4 type 2" evidence="6">
    <location>
        <begin position="114"/>
        <end position="165"/>
    </location>
</feature>
<dbReference type="AlphaFoldDB" id="A0A098B305"/>
<evidence type="ECO:0000256" key="3">
    <source>
        <dbReference type="ARBA" id="ARBA00023082"/>
    </source>
</evidence>
<dbReference type="InterPro" id="IPR014284">
    <property type="entry name" value="RNA_pol_sigma-70_dom"/>
</dbReference>
<dbReference type="GO" id="GO:0003677">
    <property type="term" value="F:DNA binding"/>
    <property type="evidence" value="ECO:0007669"/>
    <property type="project" value="InterPro"/>
</dbReference>
<dbReference type="PANTHER" id="PTHR43133:SF51">
    <property type="entry name" value="RNA POLYMERASE SIGMA FACTOR"/>
    <property type="match status" value="1"/>
</dbReference>
<evidence type="ECO:0000259" key="6">
    <source>
        <dbReference type="Pfam" id="PF08281"/>
    </source>
</evidence>
<dbReference type="InterPro" id="IPR039425">
    <property type="entry name" value="RNA_pol_sigma-70-like"/>
</dbReference>
<dbReference type="RefSeq" id="WP_005813105.1">
    <property type="nucleotide sequence ID" value="NZ_CABKQQ010000044.1"/>
</dbReference>
<dbReference type="CDD" id="cd06171">
    <property type="entry name" value="Sigma70_r4"/>
    <property type="match status" value="1"/>
</dbReference>
<dbReference type="InterPro" id="IPR007627">
    <property type="entry name" value="RNA_pol_sigma70_r2"/>
</dbReference>
<name>A0A098B305_DESHA</name>